<evidence type="ECO:0000313" key="1">
    <source>
        <dbReference type="EMBL" id="KAI7962013.1"/>
    </source>
</evidence>
<keyword evidence="2" id="KW-1185">Reference proteome</keyword>
<sequence>MVALLDLAPHYIPTLHKNSAFSHPTFHLVNPQSHTPHNPFNNFTTTHKSHINKSTNNGSNNQLQHNFQPDSQKKQQKKISHQYVFLSLPLQHLERPS</sequence>
<reference evidence="2" key="2">
    <citation type="journal article" date="2018" name="Mol. Plant Microbe Interact.">
        <title>Genome sequence resources for the wheat stripe rust pathogen (Puccinia striiformis f. sp. tritici) and the barley stripe rust pathogen (Puccinia striiformis f. sp. hordei).</title>
        <authorList>
            <person name="Xia C."/>
            <person name="Wang M."/>
            <person name="Yin C."/>
            <person name="Cornejo O.E."/>
            <person name="Hulbert S.H."/>
            <person name="Chen X."/>
        </authorList>
    </citation>
    <scope>NUCLEOTIDE SEQUENCE [LARGE SCALE GENOMIC DNA]</scope>
    <source>
        <strain evidence="2">93-210</strain>
    </source>
</reference>
<dbReference type="EMBL" id="CM045865">
    <property type="protein sequence ID" value="KAI7962013.1"/>
    <property type="molecule type" value="Genomic_DNA"/>
</dbReference>
<gene>
    <name evidence="1" type="ORF">MJO28_000107</name>
</gene>
<organism evidence="1 2">
    <name type="scientific">Puccinia striiformis f. sp. tritici</name>
    <dbReference type="NCBI Taxonomy" id="168172"/>
    <lineage>
        <taxon>Eukaryota</taxon>
        <taxon>Fungi</taxon>
        <taxon>Dikarya</taxon>
        <taxon>Basidiomycota</taxon>
        <taxon>Pucciniomycotina</taxon>
        <taxon>Pucciniomycetes</taxon>
        <taxon>Pucciniales</taxon>
        <taxon>Pucciniaceae</taxon>
        <taxon>Puccinia</taxon>
    </lineage>
</organism>
<accession>A0ACC0EYV8</accession>
<comment type="caution">
    <text evidence="1">The sequence shown here is derived from an EMBL/GenBank/DDBJ whole genome shotgun (WGS) entry which is preliminary data.</text>
</comment>
<name>A0ACC0EYV8_9BASI</name>
<proteinExistence type="predicted"/>
<protein>
    <submittedName>
        <fullName evidence="1">Uncharacterized protein</fullName>
    </submittedName>
</protein>
<reference evidence="1 2" key="3">
    <citation type="journal article" date="2022" name="Microbiol. Spectr.">
        <title>Folding features and dynamics of 3D genome architecture in plant fungal pathogens.</title>
        <authorList>
            <person name="Xia C."/>
        </authorList>
    </citation>
    <scope>NUCLEOTIDE SEQUENCE [LARGE SCALE GENOMIC DNA]</scope>
    <source>
        <strain evidence="1 2">93-210</strain>
    </source>
</reference>
<dbReference type="Proteomes" id="UP001060170">
    <property type="component" value="Chromosome 1"/>
</dbReference>
<reference evidence="2" key="1">
    <citation type="journal article" date="2018" name="BMC Genomics">
        <title>Genomic insights into host adaptation between the wheat stripe rust pathogen (Puccinia striiformis f. sp. tritici) and the barley stripe rust pathogen (Puccinia striiformis f. sp. hordei).</title>
        <authorList>
            <person name="Xia C."/>
            <person name="Wang M."/>
            <person name="Yin C."/>
            <person name="Cornejo O.E."/>
            <person name="Hulbert S.H."/>
            <person name="Chen X."/>
        </authorList>
    </citation>
    <scope>NUCLEOTIDE SEQUENCE [LARGE SCALE GENOMIC DNA]</scope>
    <source>
        <strain evidence="2">93-210</strain>
    </source>
</reference>
<evidence type="ECO:0000313" key="2">
    <source>
        <dbReference type="Proteomes" id="UP001060170"/>
    </source>
</evidence>